<keyword evidence="2" id="KW-1185">Reference proteome</keyword>
<accession>A0A0L6VUI4</accession>
<dbReference type="Proteomes" id="UP000037035">
    <property type="component" value="Unassembled WGS sequence"/>
</dbReference>
<evidence type="ECO:0000313" key="2">
    <source>
        <dbReference type="Proteomes" id="UP000037035"/>
    </source>
</evidence>
<comment type="caution">
    <text evidence="1">The sequence shown here is derived from an EMBL/GenBank/DDBJ whole genome shotgun (WGS) entry which is preliminary data.</text>
</comment>
<dbReference type="AlphaFoldDB" id="A0A0L6VUI4"/>
<dbReference type="EMBL" id="LAVV01000999">
    <property type="protein sequence ID" value="KNZ63870.1"/>
    <property type="molecule type" value="Genomic_DNA"/>
</dbReference>
<sequence length="120" mass="13882">MHHPSHHPNDFRSRNNAQQLRRELKWLPAGHAKLACLDAQIFIRLHTSDSGTLAVNRTINKMRQEELLGKNPIEVLLAFLHSPRINQSCSNKSSYSNNEDIIDGLLFPDLKKRRRIYLGF</sequence>
<protein>
    <submittedName>
        <fullName evidence="1">Uncharacterized protein</fullName>
    </submittedName>
</protein>
<reference evidence="1 2" key="1">
    <citation type="submission" date="2015-08" db="EMBL/GenBank/DDBJ databases">
        <title>Next Generation Sequencing and Analysis of the Genome of Puccinia sorghi L Schw, the Causal Agent of Maize Common Rust.</title>
        <authorList>
            <person name="Rochi L."/>
            <person name="Burguener G."/>
            <person name="Darino M."/>
            <person name="Turjanski A."/>
            <person name="Kreff E."/>
            <person name="Dieguez M.J."/>
            <person name="Sacco F."/>
        </authorList>
    </citation>
    <scope>NUCLEOTIDE SEQUENCE [LARGE SCALE GENOMIC DNA]</scope>
    <source>
        <strain evidence="1 2">RO10H11247</strain>
    </source>
</reference>
<evidence type="ECO:0000313" key="1">
    <source>
        <dbReference type="EMBL" id="KNZ63870.1"/>
    </source>
</evidence>
<gene>
    <name evidence="1" type="ORF">VP01_108g7</name>
</gene>
<organism evidence="1 2">
    <name type="scientific">Puccinia sorghi</name>
    <dbReference type="NCBI Taxonomy" id="27349"/>
    <lineage>
        <taxon>Eukaryota</taxon>
        <taxon>Fungi</taxon>
        <taxon>Dikarya</taxon>
        <taxon>Basidiomycota</taxon>
        <taxon>Pucciniomycotina</taxon>
        <taxon>Pucciniomycetes</taxon>
        <taxon>Pucciniales</taxon>
        <taxon>Pucciniaceae</taxon>
        <taxon>Puccinia</taxon>
    </lineage>
</organism>
<name>A0A0L6VUI4_9BASI</name>
<proteinExistence type="predicted"/>
<dbReference type="VEuPathDB" id="FungiDB:VP01_108g7"/>